<keyword evidence="2" id="KW-1185">Reference proteome</keyword>
<accession>A0ABX5WZW1</accession>
<proteinExistence type="predicted"/>
<sequence length="124" mass="14202">MKFREYIEEIDFDGAEIVDVARKDDVVIVSFRKGLLLPSHPAHSKFPGTLDSYEISFFGVTNEEALKYVGVGVSITYSGKIPVESLEHIMHEGNQFSFGGYVEREPWYEWKFNANEYEVRLGNS</sequence>
<organism evidence="1 2">
    <name type="scientific">Shewanella psychropiezotolerans</name>
    <dbReference type="NCBI Taxonomy" id="2593655"/>
    <lineage>
        <taxon>Bacteria</taxon>
        <taxon>Pseudomonadati</taxon>
        <taxon>Pseudomonadota</taxon>
        <taxon>Gammaproteobacteria</taxon>
        <taxon>Alteromonadales</taxon>
        <taxon>Shewanellaceae</taxon>
        <taxon>Shewanella</taxon>
    </lineage>
</organism>
<evidence type="ECO:0000313" key="1">
    <source>
        <dbReference type="EMBL" id="QDO84640.1"/>
    </source>
</evidence>
<evidence type="ECO:0000313" key="2">
    <source>
        <dbReference type="Proteomes" id="UP000315947"/>
    </source>
</evidence>
<reference evidence="1 2" key="1">
    <citation type="submission" date="2019-07" db="EMBL/GenBank/DDBJ databases">
        <title>Shewanella sp. YLB-06 whole genomic sequence.</title>
        <authorList>
            <person name="Yu L."/>
        </authorList>
    </citation>
    <scope>NUCLEOTIDE SEQUENCE [LARGE SCALE GENOMIC DNA]</scope>
    <source>
        <strain evidence="1 2">YLB-06</strain>
    </source>
</reference>
<name>A0ABX5WZW1_9GAMM</name>
<dbReference type="RefSeq" id="WP_144046991.1">
    <property type="nucleotide sequence ID" value="NZ_CP041614.1"/>
</dbReference>
<protein>
    <submittedName>
        <fullName evidence="1">Uncharacterized protein</fullName>
    </submittedName>
</protein>
<gene>
    <name evidence="1" type="ORF">FM037_17235</name>
</gene>
<dbReference type="Proteomes" id="UP000315947">
    <property type="component" value="Chromosome"/>
</dbReference>
<dbReference type="EMBL" id="CP041614">
    <property type="protein sequence ID" value="QDO84640.1"/>
    <property type="molecule type" value="Genomic_DNA"/>
</dbReference>